<reference evidence="1 2" key="1">
    <citation type="submission" date="2013-04" db="EMBL/GenBank/DDBJ databases">
        <authorList>
            <person name="Kuznetsov B."/>
            <person name="Ivanovsky R."/>
        </authorList>
    </citation>
    <scope>NUCLEOTIDE SEQUENCE [LARGE SCALE GENOMIC DNA]</scope>
    <source>
        <strain evidence="1 2">MGU-K5</strain>
    </source>
</reference>
<proteinExistence type="predicted"/>
<sequence length="155" mass="16557">MAAGVESAATINPLSSPALNIFFGHLRNLSAAPALGQGRISTVTGCPMPRRKNTAAEDEYLKTVQAVSGAIRDVIKADPNGLKGVAQRVDIAPRTLKGHAEGDGLPRLNDFCRMARVYPTITDTLLDLIGHRQPGDLSAAERAVFQRAVQIMSRL</sequence>
<dbReference type="OrthoDB" id="9802027at2"/>
<accession>S9SHC5</accession>
<dbReference type="EMBL" id="AQPH01000001">
    <property type="protein sequence ID" value="EPY03513.1"/>
    <property type="molecule type" value="Genomic_DNA"/>
</dbReference>
<dbReference type="Proteomes" id="UP000015350">
    <property type="component" value="Unassembled WGS sequence"/>
</dbReference>
<dbReference type="AlphaFoldDB" id="S9SHC5"/>
<evidence type="ECO:0000313" key="2">
    <source>
        <dbReference type="Proteomes" id="UP000015350"/>
    </source>
</evidence>
<protein>
    <submittedName>
        <fullName evidence="1">Uncharacterized protein</fullName>
    </submittedName>
</protein>
<evidence type="ECO:0000313" key="1">
    <source>
        <dbReference type="EMBL" id="EPY03513.1"/>
    </source>
</evidence>
<organism evidence="1 2">
    <name type="scientific">Magnetospirillum fulvum MGU-K5</name>
    <dbReference type="NCBI Taxonomy" id="1316936"/>
    <lineage>
        <taxon>Bacteria</taxon>
        <taxon>Pseudomonadati</taxon>
        <taxon>Pseudomonadota</taxon>
        <taxon>Alphaproteobacteria</taxon>
        <taxon>Rhodospirillales</taxon>
        <taxon>Rhodospirillaceae</taxon>
        <taxon>Magnetospirillum</taxon>
    </lineage>
</organism>
<dbReference type="RefSeq" id="WP_021130459.1">
    <property type="nucleotide sequence ID" value="NZ_AQPH01000001.1"/>
</dbReference>
<name>S9SHC5_MAGFU</name>
<dbReference type="STRING" id="1316936.K678_00340"/>
<comment type="caution">
    <text evidence="1">The sequence shown here is derived from an EMBL/GenBank/DDBJ whole genome shotgun (WGS) entry which is preliminary data.</text>
</comment>
<gene>
    <name evidence="1" type="ORF">K678_00340</name>
</gene>